<name>A0AAX2CG05_9BACI</name>
<proteinExistence type="predicted"/>
<dbReference type="EMBL" id="FMIK01000024">
    <property type="protein sequence ID" value="SCL91163.1"/>
    <property type="molecule type" value="Genomic_DNA"/>
</dbReference>
<dbReference type="GO" id="GO:0005886">
    <property type="term" value="C:plasma membrane"/>
    <property type="evidence" value="ECO:0007669"/>
    <property type="project" value="UniProtKB-SubCell"/>
</dbReference>
<feature type="transmembrane region" description="Helical" evidence="6">
    <location>
        <begin position="148"/>
        <end position="168"/>
    </location>
</feature>
<dbReference type="GO" id="GO:0022857">
    <property type="term" value="F:transmembrane transporter activity"/>
    <property type="evidence" value="ECO:0007669"/>
    <property type="project" value="InterPro"/>
</dbReference>
<feature type="transmembrane region" description="Helical" evidence="6">
    <location>
        <begin position="260"/>
        <end position="281"/>
    </location>
</feature>
<sequence>MKNDSSFTKSLFLNRSFIAIFFSQACVYLGDQFLIVALSWTVAQEMGGFSLGLVLAAWSIPRGILLFIGGVFADRYERKKMGMIIAGSVSLVALLIACLIINEWFYLPLWIGTAIILGTLDALRLPLGASLVPLVLPKAEIINANRWIQLLEYGSLSAGAAIAGIVVASVGSMGAFIIIGCLFIVSIIFFSLLPTLPPNRETQENMVQDLKEGFKWVISERRLRVLLPTFALANLFVLGIYSVGIVLFAKNIAGNGAQNLGFMSSSFGIGLVVGILILPVVPKKVANSLAGLFMLFLLSDISLALIGLGGNLLAACGFYFLSGLFAGPASTLYRSSLQLFTPDHLLGRVNSIARGISFGLEPVSTSIIGALSSILSAGTLIIVGGFAAATVDTLGVLTGRLVEKKDNAKEEFSETIN</sequence>
<feature type="transmembrane region" description="Helical" evidence="6">
    <location>
        <begin position="225"/>
        <end position="248"/>
    </location>
</feature>
<feature type="transmembrane region" description="Helical" evidence="6">
    <location>
        <begin position="111"/>
        <end position="136"/>
    </location>
</feature>
<evidence type="ECO:0000256" key="5">
    <source>
        <dbReference type="ARBA" id="ARBA00023136"/>
    </source>
</evidence>
<evidence type="ECO:0000313" key="7">
    <source>
        <dbReference type="EMBL" id="SCL91163.1"/>
    </source>
</evidence>
<reference evidence="7 8" key="1">
    <citation type="submission" date="2016-08" db="EMBL/GenBank/DDBJ databases">
        <authorList>
            <person name="Loux V."/>
            <person name="Rue O."/>
        </authorList>
    </citation>
    <scope>NUCLEOTIDE SEQUENCE [LARGE SCALE GENOMIC DNA]</scope>
    <source>
        <strain evidence="7 8">AFSSA_08CEB44bac</strain>
    </source>
</reference>
<dbReference type="Proteomes" id="UP000242164">
    <property type="component" value="Unassembled WGS sequence"/>
</dbReference>
<dbReference type="SUPFAM" id="SSF103473">
    <property type="entry name" value="MFS general substrate transporter"/>
    <property type="match status" value="1"/>
</dbReference>
<evidence type="ECO:0000256" key="2">
    <source>
        <dbReference type="ARBA" id="ARBA00022475"/>
    </source>
</evidence>
<dbReference type="PANTHER" id="PTHR23513:SF6">
    <property type="entry name" value="MAJOR FACILITATOR SUPERFAMILY ASSOCIATED DOMAIN-CONTAINING PROTEIN"/>
    <property type="match status" value="1"/>
</dbReference>
<accession>A0AAX2CG05</accession>
<feature type="transmembrane region" description="Helical" evidence="6">
    <location>
        <begin position="367"/>
        <end position="391"/>
    </location>
</feature>
<feature type="transmembrane region" description="Helical" evidence="6">
    <location>
        <begin position="12"/>
        <end position="30"/>
    </location>
</feature>
<dbReference type="Pfam" id="PF07690">
    <property type="entry name" value="MFS_1"/>
    <property type="match status" value="1"/>
</dbReference>
<dbReference type="GeneID" id="33896957"/>
<comment type="caution">
    <text evidence="7">The sequence shown here is derived from an EMBL/GenBank/DDBJ whole genome shotgun (WGS) entry which is preliminary data.</text>
</comment>
<keyword evidence="4 6" id="KW-1133">Transmembrane helix</keyword>
<feature type="transmembrane region" description="Helical" evidence="6">
    <location>
        <begin position="50"/>
        <end position="72"/>
    </location>
</feature>
<evidence type="ECO:0000256" key="3">
    <source>
        <dbReference type="ARBA" id="ARBA00022692"/>
    </source>
</evidence>
<dbReference type="PANTHER" id="PTHR23513">
    <property type="entry name" value="INTEGRAL MEMBRANE EFFLUX PROTEIN-RELATED"/>
    <property type="match status" value="1"/>
</dbReference>
<feature type="transmembrane region" description="Helical" evidence="6">
    <location>
        <begin position="174"/>
        <end position="196"/>
    </location>
</feature>
<dbReference type="InterPro" id="IPR011701">
    <property type="entry name" value="MFS"/>
</dbReference>
<evidence type="ECO:0000256" key="1">
    <source>
        <dbReference type="ARBA" id="ARBA00004651"/>
    </source>
</evidence>
<dbReference type="CDD" id="cd06173">
    <property type="entry name" value="MFS_MefA_like"/>
    <property type="match status" value="1"/>
</dbReference>
<dbReference type="AlphaFoldDB" id="A0AAX2CG05"/>
<dbReference type="RefSeq" id="WP_012094110.1">
    <property type="nucleotide sequence ID" value="NZ_CP024096.1"/>
</dbReference>
<keyword evidence="2" id="KW-1003">Cell membrane</keyword>
<keyword evidence="5 6" id="KW-0472">Membrane</keyword>
<feature type="transmembrane region" description="Helical" evidence="6">
    <location>
        <begin position="84"/>
        <end position="105"/>
    </location>
</feature>
<gene>
    <name evidence="7" type="ORF">BCB44BAC_01827</name>
</gene>
<dbReference type="InterPro" id="IPR036259">
    <property type="entry name" value="MFS_trans_sf"/>
</dbReference>
<evidence type="ECO:0000256" key="4">
    <source>
        <dbReference type="ARBA" id="ARBA00022989"/>
    </source>
</evidence>
<dbReference type="Gene3D" id="1.20.1250.20">
    <property type="entry name" value="MFS general substrate transporter like domains"/>
    <property type="match status" value="1"/>
</dbReference>
<comment type="subcellular location">
    <subcellularLocation>
        <location evidence="1">Cell membrane</location>
        <topology evidence="1">Multi-pass membrane protein</topology>
    </subcellularLocation>
</comment>
<evidence type="ECO:0000256" key="6">
    <source>
        <dbReference type="SAM" id="Phobius"/>
    </source>
</evidence>
<evidence type="ECO:0000313" key="8">
    <source>
        <dbReference type="Proteomes" id="UP000242164"/>
    </source>
</evidence>
<protein>
    <submittedName>
        <fullName evidence="7">Major facilitator superfamily MFS_1</fullName>
    </submittedName>
</protein>
<organism evidence="7 8">
    <name type="scientific">Bacillus cytotoxicus</name>
    <dbReference type="NCBI Taxonomy" id="580165"/>
    <lineage>
        <taxon>Bacteria</taxon>
        <taxon>Bacillati</taxon>
        <taxon>Bacillota</taxon>
        <taxon>Bacilli</taxon>
        <taxon>Bacillales</taxon>
        <taxon>Bacillaceae</taxon>
        <taxon>Bacillus</taxon>
        <taxon>Bacillus cereus group</taxon>
    </lineage>
</organism>
<dbReference type="PROSITE" id="PS51257">
    <property type="entry name" value="PROKAR_LIPOPROTEIN"/>
    <property type="match status" value="1"/>
</dbReference>
<keyword evidence="3 6" id="KW-0812">Transmembrane</keyword>
<feature type="transmembrane region" description="Helical" evidence="6">
    <location>
        <begin position="293"/>
        <end position="321"/>
    </location>
</feature>